<name>A0A8T2XH47_POPDE</name>
<sequence length="140" mass="14979">MEMEMAARCWEKGIQKLGAATVSGSLFFATGGALFCREGGGRALGSVERKMGLRGTLVWSGQVRMKGVYGGWPACKKEKMGAALVGFCERELLRLPARGESEGAERGLSFFQGKGADRFSGGNEKIKEDRGGGCLLFFKG</sequence>
<dbReference type="AlphaFoldDB" id="A0A8T2XH47"/>
<organism evidence="1 2">
    <name type="scientific">Populus deltoides</name>
    <name type="common">Eastern poplar</name>
    <name type="synonym">Eastern cottonwood</name>
    <dbReference type="NCBI Taxonomy" id="3696"/>
    <lineage>
        <taxon>Eukaryota</taxon>
        <taxon>Viridiplantae</taxon>
        <taxon>Streptophyta</taxon>
        <taxon>Embryophyta</taxon>
        <taxon>Tracheophyta</taxon>
        <taxon>Spermatophyta</taxon>
        <taxon>Magnoliopsida</taxon>
        <taxon>eudicotyledons</taxon>
        <taxon>Gunneridae</taxon>
        <taxon>Pentapetalae</taxon>
        <taxon>rosids</taxon>
        <taxon>fabids</taxon>
        <taxon>Malpighiales</taxon>
        <taxon>Salicaceae</taxon>
        <taxon>Saliceae</taxon>
        <taxon>Populus</taxon>
    </lineage>
</organism>
<comment type="caution">
    <text evidence="1">The sequence shown here is derived from an EMBL/GenBank/DDBJ whole genome shotgun (WGS) entry which is preliminary data.</text>
</comment>
<accession>A0A8T2XH47</accession>
<dbReference type="Proteomes" id="UP000807159">
    <property type="component" value="Chromosome 12"/>
</dbReference>
<dbReference type="EMBL" id="JACEGQ020000012">
    <property type="protein sequence ID" value="KAH8492132.1"/>
    <property type="molecule type" value="Genomic_DNA"/>
</dbReference>
<proteinExistence type="predicted"/>
<evidence type="ECO:0000313" key="1">
    <source>
        <dbReference type="EMBL" id="KAH8492132.1"/>
    </source>
</evidence>
<keyword evidence="2" id="KW-1185">Reference proteome</keyword>
<protein>
    <submittedName>
        <fullName evidence="1">Uncharacterized protein</fullName>
    </submittedName>
</protein>
<gene>
    <name evidence="1" type="ORF">H0E87_021640</name>
</gene>
<reference evidence="1" key="1">
    <citation type="journal article" date="2021" name="J. Hered.">
        <title>Genome Assembly of Salicaceae Populus deltoides (Eastern Cottonwood) I-69 Based on Nanopore Sequencing and Hi-C Technologies.</title>
        <authorList>
            <person name="Bai S."/>
            <person name="Wu H."/>
            <person name="Zhang J."/>
            <person name="Pan Z."/>
            <person name="Zhao W."/>
            <person name="Li Z."/>
            <person name="Tong C."/>
        </authorList>
    </citation>
    <scope>NUCLEOTIDE SEQUENCE</scope>
    <source>
        <tissue evidence="1">Leaf</tissue>
    </source>
</reference>
<evidence type="ECO:0000313" key="2">
    <source>
        <dbReference type="Proteomes" id="UP000807159"/>
    </source>
</evidence>